<feature type="domain" description="HTH gntR-type" evidence="4">
    <location>
        <begin position="9"/>
        <end position="77"/>
    </location>
</feature>
<accession>A0A0W8E8Y8</accession>
<keyword evidence="2" id="KW-0238">DNA-binding</keyword>
<dbReference type="PANTHER" id="PTHR43537:SF5">
    <property type="entry name" value="UXU OPERON TRANSCRIPTIONAL REGULATOR"/>
    <property type="match status" value="1"/>
</dbReference>
<dbReference type="EMBL" id="LNQE01001830">
    <property type="protein sequence ID" value="KUG05098.1"/>
    <property type="molecule type" value="Genomic_DNA"/>
</dbReference>
<sequence>MVFQPIVTKKIYEEIVDQLRDLIARGELKAGDKLPSERDMSESMGVSRASVREALTAMEAFGILDIRPGEGTFVRETSSSETFKPLAFVLAVERNPGQQMMEVRRVLESESAALAALRADEIHLTKIRSCLEQMKSTENLQLAVEYDLKFHFAIAEATQNSILLRIMNTVADLMHHTFRIDREKLLSRNSGQINSEHEAIYEAIKERNPQKAREKMIEHINNIEKGMEQSFDLEQES</sequence>
<dbReference type="InterPro" id="IPR036388">
    <property type="entry name" value="WH-like_DNA-bd_sf"/>
</dbReference>
<dbReference type="Pfam" id="PF07729">
    <property type="entry name" value="FCD"/>
    <property type="match status" value="1"/>
</dbReference>
<dbReference type="GO" id="GO:0003677">
    <property type="term" value="F:DNA binding"/>
    <property type="evidence" value="ECO:0007669"/>
    <property type="project" value="UniProtKB-KW"/>
</dbReference>
<dbReference type="Gene3D" id="1.10.10.10">
    <property type="entry name" value="Winged helix-like DNA-binding domain superfamily/Winged helix DNA-binding domain"/>
    <property type="match status" value="1"/>
</dbReference>
<dbReference type="Pfam" id="PF00392">
    <property type="entry name" value="GntR"/>
    <property type="match status" value="1"/>
</dbReference>
<dbReference type="InterPro" id="IPR008920">
    <property type="entry name" value="TF_FadR/GntR_C"/>
</dbReference>
<dbReference type="PROSITE" id="PS50949">
    <property type="entry name" value="HTH_GNTR"/>
    <property type="match status" value="1"/>
</dbReference>
<evidence type="ECO:0000259" key="4">
    <source>
        <dbReference type="PROSITE" id="PS50949"/>
    </source>
</evidence>
<keyword evidence="3" id="KW-0804">Transcription</keyword>
<reference evidence="5" key="1">
    <citation type="journal article" date="2015" name="Proc. Natl. Acad. Sci. U.S.A.">
        <title>Networks of energetic and metabolic interactions define dynamics in microbial communities.</title>
        <authorList>
            <person name="Embree M."/>
            <person name="Liu J.K."/>
            <person name="Al-Bassam M.M."/>
            <person name="Zengler K."/>
        </authorList>
    </citation>
    <scope>NUCLEOTIDE SEQUENCE</scope>
</reference>
<organism evidence="5">
    <name type="scientific">hydrocarbon metagenome</name>
    <dbReference type="NCBI Taxonomy" id="938273"/>
    <lineage>
        <taxon>unclassified sequences</taxon>
        <taxon>metagenomes</taxon>
        <taxon>ecological metagenomes</taxon>
    </lineage>
</organism>
<dbReference type="CDD" id="cd07377">
    <property type="entry name" value="WHTH_GntR"/>
    <property type="match status" value="1"/>
</dbReference>
<dbReference type="AlphaFoldDB" id="A0A0W8E8Y8"/>
<evidence type="ECO:0000256" key="3">
    <source>
        <dbReference type="ARBA" id="ARBA00023163"/>
    </source>
</evidence>
<name>A0A0W8E8Y8_9ZZZZ</name>
<evidence type="ECO:0000313" key="5">
    <source>
        <dbReference type="EMBL" id="KUG05098.1"/>
    </source>
</evidence>
<proteinExistence type="predicted"/>
<comment type="caution">
    <text evidence="5">The sequence shown here is derived from an EMBL/GenBank/DDBJ whole genome shotgun (WGS) entry which is preliminary data.</text>
</comment>
<dbReference type="PRINTS" id="PR00035">
    <property type="entry name" value="HTHGNTR"/>
</dbReference>
<gene>
    <name evidence="5" type="ORF">ASZ90_017481</name>
</gene>
<evidence type="ECO:0000256" key="1">
    <source>
        <dbReference type="ARBA" id="ARBA00023015"/>
    </source>
</evidence>
<dbReference type="Gene3D" id="1.20.120.530">
    <property type="entry name" value="GntR ligand-binding domain-like"/>
    <property type="match status" value="1"/>
</dbReference>
<keyword evidence="1" id="KW-0805">Transcription regulation</keyword>
<dbReference type="InterPro" id="IPR000524">
    <property type="entry name" value="Tscrpt_reg_HTH_GntR"/>
</dbReference>
<evidence type="ECO:0000256" key="2">
    <source>
        <dbReference type="ARBA" id="ARBA00023125"/>
    </source>
</evidence>
<dbReference type="SUPFAM" id="SSF48008">
    <property type="entry name" value="GntR ligand-binding domain-like"/>
    <property type="match status" value="1"/>
</dbReference>
<dbReference type="SUPFAM" id="SSF46785">
    <property type="entry name" value="Winged helix' DNA-binding domain"/>
    <property type="match status" value="1"/>
</dbReference>
<dbReference type="InterPro" id="IPR036390">
    <property type="entry name" value="WH_DNA-bd_sf"/>
</dbReference>
<dbReference type="PANTHER" id="PTHR43537">
    <property type="entry name" value="TRANSCRIPTIONAL REGULATOR, GNTR FAMILY"/>
    <property type="match status" value="1"/>
</dbReference>
<dbReference type="InterPro" id="IPR011711">
    <property type="entry name" value="GntR_C"/>
</dbReference>
<protein>
    <submittedName>
        <fullName evidence="5">Lactate-responsive regulator lldr</fullName>
    </submittedName>
</protein>
<dbReference type="GO" id="GO:0003700">
    <property type="term" value="F:DNA-binding transcription factor activity"/>
    <property type="evidence" value="ECO:0007669"/>
    <property type="project" value="InterPro"/>
</dbReference>
<dbReference type="SMART" id="SM00895">
    <property type="entry name" value="FCD"/>
    <property type="match status" value="1"/>
</dbReference>
<dbReference type="SMART" id="SM00345">
    <property type="entry name" value="HTH_GNTR"/>
    <property type="match status" value="1"/>
</dbReference>